<evidence type="ECO:0000256" key="1">
    <source>
        <dbReference type="ARBA" id="ARBA00022737"/>
    </source>
</evidence>
<dbReference type="InterPro" id="IPR011990">
    <property type="entry name" value="TPR-like_helical_dom_sf"/>
</dbReference>
<evidence type="ECO:0000256" key="2">
    <source>
        <dbReference type="PROSITE-ProRule" id="PRU00708"/>
    </source>
</evidence>
<organism evidence="3 4">
    <name type="scientific">Tetracentron sinense</name>
    <name type="common">Spur-leaf</name>
    <dbReference type="NCBI Taxonomy" id="13715"/>
    <lineage>
        <taxon>Eukaryota</taxon>
        <taxon>Viridiplantae</taxon>
        <taxon>Streptophyta</taxon>
        <taxon>Embryophyta</taxon>
        <taxon>Tracheophyta</taxon>
        <taxon>Spermatophyta</taxon>
        <taxon>Magnoliopsida</taxon>
        <taxon>Trochodendrales</taxon>
        <taxon>Trochodendraceae</taxon>
        <taxon>Tetracentron</taxon>
    </lineage>
</organism>
<dbReference type="NCBIfam" id="TIGR00756">
    <property type="entry name" value="PPR"/>
    <property type="match status" value="4"/>
</dbReference>
<dbReference type="GO" id="GO:0003723">
    <property type="term" value="F:RNA binding"/>
    <property type="evidence" value="ECO:0007669"/>
    <property type="project" value="InterPro"/>
</dbReference>
<feature type="repeat" description="PPR" evidence="2">
    <location>
        <begin position="317"/>
        <end position="351"/>
    </location>
</feature>
<gene>
    <name evidence="3" type="ORF">HHK36_010020</name>
</gene>
<reference evidence="3 4" key="1">
    <citation type="submission" date="2020-04" db="EMBL/GenBank/DDBJ databases">
        <title>Plant Genome Project.</title>
        <authorList>
            <person name="Zhang R.-G."/>
        </authorList>
    </citation>
    <scope>NUCLEOTIDE SEQUENCE [LARGE SCALE GENOMIC DNA]</scope>
    <source>
        <strain evidence="3">YNK0</strain>
        <tissue evidence="3">Leaf</tissue>
    </source>
</reference>
<dbReference type="PANTHER" id="PTHR47926:SF342">
    <property type="entry name" value="TETRATRICOPEPTIDE-LIKE HELICAL DOMAIN-CONTAINING PROTEIN-RELATED"/>
    <property type="match status" value="1"/>
</dbReference>
<dbReference type="InterPro" id="IPR046960">
    <property type="entry name" value="PPR_At4g14850-like_plant"/>
</dbReference>
<feature type="repeat" description="PPR" evidence="2">
    <location>
        <begin position="419"/>
        <end position="453"/>
    </location>
</feature>
<feature type="repeat" description="PPR" evidence="2">
    <location>
        <begin position="115"/>
        <end position="149"/>
    </location>
</feature>
<keyword evidence="1" id="KW-0677">Repeat</keyword>
<proteinExistence type="predicted"/>
<evidence type="ECO:0000313" key="3">
    <source>
        <dbReference type="EMBL" id="KAF8405122.1"/>
    </source>
</evidence>
<dbReference type="EMBL" id="JABCRI010000006">
    <property type="protein sequence ID" value="KAF8405122.1"/>
    <property type="molecule type" value="Genomic_DNA"/>
</dbReference>
<dbReference type="Proteomes" id="UP000655225">
    <property type="component" value="Unassembled WGS sequence"/>
</dbReference>
<dbReference type="Pfam" id="PF13041">
    <property type="entry name" value="PPR_2"/>
    <property type="match status" value="3"/>
</dbReference>
<comment type="caution">
    <text evidence="3">The sequence shown here is derived from an EMBL/GenBank/DDBJ whole genome shotgun (WGS) entry which is preliminary data.</text>
</comment>
<accession>A0A835DLW5</accession>
<dbReference type="OrthoDB" id="1732327at2759"/>
<keyword evidence="4" id="KW-1185">Reference proteome</keyword>
<dbReference type="Gene3D" id="1.25.40.10">
    <property type="entry name" value="Tetratricopeptide repeat domain"/>
    <property type="match status" value="5"/>
</dbReference>
<dbReference type="InterPro" id="IPR002885">
    <property type="entry name" value="PPR_rpt"/>
</dbReference>
<dbReference type="PANTHER" id="PTHR47926">
    <property type="entry name" value="PENTATRICOPEPTIDE REPEAT-CONTAINING PROTEIN"/>
    <property type="match status" value="1"/>
</dbReference>
<dbReference type="AlphaFoldDB" id="A0A835DLW5"/>
<sequence length="774" mass="85821">MGMIQISTVIGRYPSLQRMTHLYLKSPHHRPRFSSTQQGNPISNTAKFIALKAPSYASILHGLKELKPLQQVHAHIVTSGLAHNIFLSNRLMNSYASCGLMAFAEQIFRQIPCKNVVSWTILISGSTKNDLFMEAFNVFCEMKMSGFLPNEVTIASILPAFANLGLIWIGRSIHCFWIRGDFEFNVYVETSLVDMYSKFGRMSVAQKLFDKMPERNVVSWNAIISGYSDNGSSQEVFMLFKLMQRSGFAADFITIMSLISASSSMGCLKTGATTHSYTIKGGFENDQLVETALIDLYVKCRCIKDAYRLFNEIPVKDVVAWTLMLSSFSDVGYRNKAVELFNEMMGVDEVALDSVALVGILSSCSCSGSLQQGKRIHALTVKTGFGDDIFTGSALIDMYANCGCLEDARKLFVGMGEKDVACWNAMIAGNGMNGYGGDAIDLFLRMKGSGINPDESTLVCVLCACSHAGMVDQGLHIFHHMVKNWNMAPNLQHYACIIDLLGRAGRLDDAHSLINNMPLQPDVGIYGALLSACKVHGNIDLGLEISQKLFELEQNDSGFYILLSNIYATAGNWEGVKLTRVSLESKRLKKAPGFSSIEIDREIYTFMAGERDNPKYPEIDGILKGLITKIKAAGYVPDTKQQNIDMQNNRKGKKATRKQEKLRHFHFIERGRRCLLGENNLAIHSRNICSIAISSRDDISLFVVPCISSIDRLSSFATNPNSIATTLSSIRTSCQASYVILLFVNGIPVHKMQGTEFTFRWVPWSSNVPKPGLL</sequence>
<dbReference type="GO" id="GO:0009451">
    <property type="term" value="P:RNA modification"/>
    <property type="evidence" value="ECO:0007669"/>
    <property type="project" value="InterPro"/>
</dbReference>
<dbReference type="FunFam" id="1.25.40.10:FF:000381">
    <property type="entry name" value="Pentatricopeptide repeat-containing protein"/>
    <property type="match status" value="1"/>
</dbReference>
<name>A0A835DLW5_TETSI</name>
<dbReference type="InterPro" id="IPR046848">
    <property type="entry name" value="E_motif"/>
</dbReference>
<evidence type="ECO:0008006" key="5">
    <source>
        <dbReference type="Google" id="ProtNLM"/>
    </source>
</evidence>
<dbReference type="PROSITE" id="PS51375">
    <property type="entry name" value="PPR"/>
    <property type="match status" value="4"/>
</dbReference>
<dbReference type="Pfam" id="PF01535">
    <property type="entry name" value="PPR"/>
    <property type="match status" value="3"/>
</dbReference>
<feature type="repeat" description="PPR" evidence="2">
    <location>
        <begin position="216"/>
        <end position="250"/>
    </location>
</feature>
<dbReference type="FunFam" id="1.25.40.10:FF:000184">
    <property type="entry name" value="Pentatricopeptide repeat-containing protein, chloroplastic"/>
    <property type="match status" value="1"/>
</dbReference>
<evidence type="ECO:0000313" key="4">
    <source>
        <dbReference type="Proteomes" id="UP000655225"/>
    </source>
</evidence>
<dbReference type="OMA" id="MNSYASC"/>
<dbReference type="Pfam" id="PF20431">
    <property type="entry name" value="E_motif"/>
    <property type="match status" value="1"/>
</dbReference>
<dbReference type="FunFam" id="1.25.40.10:FF:000196">
    <property type="entry name" value="Pentatricopeptide repeat-containing protein At4g14850"/>
    <property type="match status" value="1"/>
</dbReference>
<protein>
    <recommendedName>
        <fullName evidence="5">Pentatricopeptide repeat-containing protein</fullName>
    </recommendedName>
</protein>